<dbReference type="PANTHER" id="PTHR44329:SF298">
    <property type="entry name" value="MIXED LINEAGE KINASE DOMAIN-LIKE PROTEIN"/>
    <property type="match status" value="1"/>
</dbReference>
<dbReference type="InterPro" id="IPR051681">
    <property type="entry name" value="Ser/Thr_Kinases-Pseudokinases"/>
</dbReference>
<dbReference type="Gene3D" id="1.10.510.10">
    <property type="entry name" value="Transferase(Phosphotransferase) domain 1"/>
    <property type="match status" value="1"/>
</dbReference>
<evidence type="ECO:0000256" key="1">
    <source>
        <dbReference type="ARBA" id="ARBA00022741"/>
    </source>
</evidence>
<protein>
    <submittedName>
        <fullName evidence="4">Kinase-like domain-containing protein</fullName>
    </submittedName>
</protein>
<gene>
    <name evidence="4" type="ORF">BDP27DRAFT_62338</name>
</gene>
<accession>A0A9P5U3W9</accession>
<dbReference type="EMBL" id="JADNRY010000105">
    <property type="protein sequence ID" value="KAF9065356.1"/>
    <property type="molecule type" value="Genomic_DNA"/>
</dbReference>
<dbReference type="InterPro" id="IPR008266">
    <property type="entry name" value="Tyr_kinase_AS"/>
</dbReference>
<dbReference type="InterPro" id="IPR000719">
    <property type="entry name" value="Prot_kinase_dom"/>
</dbReference>
<comment type="caution">
    <text evidence="4">The sequence shown here is derived from an EMBL/GenBank/DDBJ whole genome shotgun (WGS) entry which is preliminary data.</text>
</comment>
<dbReference type="PANTHER" id="PTHR44329">
    <property type="entry name" value="SERINE/THREONINE-PROTEIN KINASE TNNI3K-RELATED"/>
    <property type="match status" value="1"/>
</dbReference>
<keyword evidence="2" id="KW-0067">ATP-binding</keyword>
<name>A0A9P5U3W9_9AGAR</name>
<dbReference type="Proteomes" id="UP000772434">
    <property type="component" value="Unassembled WGS sequence"/>
</dbReference>
<dbReference type="OrthoDB" id="538607at2759"/>
<evidence type="ECO:0000256" key="2">
    <source>
        <dbReference type="ARBA" id="ARBA00022840"/>
    </source>
</evidence>
<keyword evidence="1" id="KW-0547">Nucleotide-binding</keyword>
<dbReference type="SUPFAM" id="SSF56112">
    <property type="entry name" value="Protein kinase-like (PK-like)"/>
    <property type="match status" value="1"/>
</dbReference>
<dbReference type="InterPro" id="IPR001245">
    <property type="entry name" value="Ser-Thr/Tyr_kinase_cat_dom"/>
</dbReference>
<feature type="domain" description="Protein kinase" evidence="3">
    <location>
        <begin position="1"/>
        <end position="200"/>
    </location>
</feature>
<reference evidence="4" key="1">
    <citation type="submission" date="2020-11" db="EMBL/GenBank/DDBJ databases">
        <authorList>
            <consortium name="DOE Joint Genome Institute"/>
            <person name="Ahrendt S."/>
            <person name="Riley R."/>
            <person name="Andreopoulos W."/>
            <person name="Labutti K."/>
            <person name="Pangilinan J."/>
            <person name="Ruiz-Duenas F.J."/>
            <person name="Barrasa J.M."/>
            <person name="Sanchez-Garcia M."/>
            <person name="Camarero S."/>
            <person name="Miyauchi S."/>
            <person name="Serrano A."/>
            <person name="Linde D."/>
            <person name="Babiker R."/>
            <person name="Drula E."/>
            <person name="Ayuso-Fernandez I."/>
            <person name="Pacheco R."/>
            <person name="Padilla G."/>
            <person name="Ferreira P."/>
            <person name="Barriuso J."/>
            <person name="Kellner H."/>
            <person name="Castanera R."/>
            <person name="Alfaro M."/>
            <person name="Ramirez L."/>
            <person name="Pisabarro A.G."/>
            <person name="Kuo A."/>
            <person name="Tritt A."/>
            <person name="Lipzen A."/>
            <person name="He G."/>
            <person name="Yan M."/>
            <person name="Ng V."/>
            <person name="Cullen D."/>
            <person name="Martin F."/>
            <person name="Rosso M.-N."/>
            <person name="Henrissat B."/>
            <person name="Hibbett D."/>
            <person name="Martinez A.T."/>
            <person name="Grigoriev I.V."/>
        </authorList>
    </citation>
    <scope>NUCLEOTIDE SEQUENCE</scope>
    <source>
        <strain evidence="4">AH 40177</strain>
    </source>
</reference>
<dbReference type="PROSITE" id="PS00109">
    <property type="entry name" value="PROTEIN_KINASE_TYR"/>
    <property type="match status" value="1"/>
</dbReference>
<dbReference type="GO" id="GO:0004674">
    <property type="term" value="F:protein serine/threonine kinase activity"/>
    <property type="evidence" value="ECO:0007669"/>
    <property type="project" value="TreeGrafter"/>
</dbReference>
<keyword evidence="5" id="KW-1185">Reference proteome</keyword>
<evidence type="ECO:0000313" key="4">
    <source>
        <dbReference type="EMBL" id="KAF9065356.1"/>
    </source>
</evidence>
<dbReference type="InterPro" id="IPR011009">
    <property type="entry name" value="Kinase-like_dom_sf"/>
</dbReference>
<keyword evidence="4" id="KW-0808">Transferase</keyword>
<dbReference type="GO" id="GO:0005524">
    <property type="term" value="F:ATP binding"/>
    <property type="evidence" value="ECO:0007669"/>
    <property type="project" value="UniProtKB-KW"/>
</dbReference>
<dbReference type="PROSITE" id="PS50011">
    <property type="entry name" value="PROTEIN_KINASE_DOM"/>
    <property type="match status" value="1"/>
</dbReference>
<evidence type="ECO:0000259" key="3">
    <source>
        <dbReference type="PROSITE" id="PS50011"/>
    </source>
</evidence>
<proteinExistence type="predicted"/>
<keyword evidence="4" id="KW-0418">Kinase</keyword>
<organism evidence="4 5">
    <name type="scientific">Rhodocollybia butyracea</name>
    <dbReference type="NCBI Taxonomy" id="206335"/>
    <lineage>
        <taxon>Eukaryota</taxon>
        <taxon>Fungi</taxon>
        <taxon>Dikarya</taxon>
        <taxon>Basidiomycota</taxon>
        <taxon>Agaricomycotina</taxon>
        <taxon>Agaricomycetes</taxon>
        <taxon>Agaricomycetidae</taxon>
        <taxon>Agaricales</taxon>
        <taxon>Marasmiineae</taxon>
        <taxon>Omphalotaceae</taxon>
        <taxon>Rhodocollybia</taxon>
    </lineage>
</organism>
<dbReference type="AlphaFoldDB" id="A0A9P5U3W9"/>
<dbReference type="Pfam" id="PF07714">
    <property type="entry name" value="PK_Tyr_Ser-Thr"/>
    <property type="match status" value="1"/>
</dbReference>
<sequence>MYGMVFVLGNMPAVVTPHHANGNINQYLRKNPSADLKLLLAGVASGLQYLHELSPPVSHGDLRGCNIFIGEQRTPILCNIGQSQMPTPPNWTIPSDDGARWMAPEVMDPCSTFGSESTTPMSDVYSFGMTMLELYTGSVPFPARRFYGGVILDVVRGIRPSRPSPDTCANLTDELWNTIQSCWVHDPSQRPTMKSVSLWLHLINRVEVASRFHV</sequence>
<evidence type="ECO:0000313" key="5">
    <source>
        <dbReference type="Proteomes" id="UP000772434"/>
    </source>
</evidence>